<dbReference type="RefSeq" id="WP_307634818.1">
    <property type="nucleotide sequence ID" value="NZ_JAUSQL010000001.1"/>
</dbReference>
<evidence type="ECO:0000313" key="2">
    <source>
        <dbReference type="EMBL" id="MDP9832495.1"/>
    </source>
</evidence>
<comment type="caution">
    <text evidence="2">The sequence shown here is derived from an EMBL/GenBank/DDBJ whole genome shotgun (WGS) entry which is preliminary data.</text>
</comment>
<dbReference type="Pfam" id="PF11382">
    <property type="entry name" value="MctB"/>
    <property type="match status" value="1"/>
</dbReference>
<evidence type="ECO:0008006" key="4">
    <source>
        <dbReference type="Google" id="ProtNLM"/>
    </source>
</evidence>
<proteinExistence type="predicted"/>
<dbReference type="InterPro" id="IPR021522">
    <property type="entry name" value="MctB"/>
</dbReference>
<evidence type="ECO:0000256" key="1">
    <source>
        <dbReference type="SAM" id="MobiDB-lite"/>
    </source>
</evidence>
<dbReference type="EMBL" id="JAUSQL010000001">
    <property type="protein sequence ID" value="MDP9832495.1"/>
    <property type="molecule type" value="Genomic_DNA"/>
</dbReference>
<organism evidence="2 3">
    <name type="scientific">Trueperella abortisuis</name>
    <dbReference type="NCBI Taxonomy" id="445930"/>
    <lineage>
        <taxon>Bacteria</taxon>
        <taxon>Bacillati</taxon>
        <taxon>Actinomycetota</taxon>
        <taxon>Actinomycetes</taxon>
        <taxon>Actinomycetales</taxon>
        <taxon>Actinomycetaceae</taxon>
        <taxon>Trueperella</taxon>
    </lineage>
</organism>
<feature type="compositionally biased region" description="Low complexity" evidence="1">
    <location>
        <begin position="306"/>
        <end position="320"/>
    </location>
</feature>
<sequence length="353" mass="36054">MVDFRYHLVSLISVFFALAIGIILGAGPLQNSIGNVLQGQVADLRVTNEKLKGDNSDLTRALDYQERAINEIAPSLVQGTLEGRKVAVVVLPGVVDAQVSESRAKLELAGASVTGQVTVTDAWTAASTTSFRSTFSDQIRSYVPGVANDADTNVVLAQALNALVREGTTKHDTLAGLMTGTDTPMLAIDALAEAADAVVVFAPEVEPATGNADLVAQQQYTTQTLTALVTELGTRGPTVAAGGATSDADVVKGLRDAGAPVSTVDSPDTAVGQINVAIAVATELNDQLAHLGLQTGAQAIIGTRTESPAPAAPAQPSNEPAPEPSGQASDEPAQEPAGEQSEAPADAGEADNS</sequence>
<keyword evidence="3" id="KW-1185">Reference proteome</keyword>
<feature type="region of interest" description="Disordered" evidence="1">
    <location>
        <begin position="304"/>
        <end position="353"/>
    </location>
</feature>
<gene>
    <name evidence="2" type="ORF">J2S45_001174</name>
</gene>
<protein>
    <recommendedName>
        <fullName evidence="4">Copper transporter</fullName>
    </recommendedName>
</protein>
<accession>A0ABT9PIF9</accession>
<name>A0ABT9PIF9_9ACTO</name>
<dbReference type="Proteomes" id="UP001230145">
    <property type="component" value="Unassembled WGS sequence"/>
</dbReference>
<evidence type="ECO:0000313" key="3">
    <source>
        <dbReference type="Proteomes" id="UP001230145"/>
    </source>
</evidence>
<reference evidence="2 3" key="1">
    <citation type="submission" date="2023-07" db="EMBL/GenBank/DDBJ databases">
        <title>Sequencing the genomes of 1000 actinobacteria strains.</title>
        <authorList>
            <person name="Klenk H.-P."/>
        </authorList>
    </citation>
    <scope>NUCLEOTIDE SEQUENCE [LARGE SCALE GENOMIC DNA]</scope>
    <source>
        <strain evidence="2 3">DSM 19515</strain>
    </source>
</reference>